<name>A0ABV0S7H3_9TELE</name>
<evidence type="ECO:0008006" key="4">
    <source>
        <dbReference type="Google" id="ProtNLM"/>
    </source>
</evidence>
<dbReference type="Proteomes" id="UP001434883">
    <property type="component" value="Unassembled WGS sequence"/>
</dbReference>
<feature type="transmembrane region" description="Helical" evidence="1">
    <location>
        <begin position="61"/>
        <end position="78"/>
    </location>
</feature>
<reference evidence="2 3" key="1">
    <citation type="submission" date="2021-06" db="EMBL/GenBank/DDBJ databases">
        <authorList>
            <person name="Palmer J.M."/>
        </authorList>
    </citation>
    <scope>NUCLEOTIDE SEQUENCE [LARGE SCALE GENOMIC DNA]</scope>
    <source>
        <strain evidence="2 3">XC_2019</strain>
        <tissue evidence="2">Muscle</tissue>
    </source>
</reference>
<dbReference type="EMBL" id="JAHRIN010070829">
    <property type="protein sequence ID" value="MEQ2216505.1"/>
    <property type="molecule type" value="Genomic_DNA"/>
</dbReference>
<accession>A0ABV0S7H3</accession>
<keyword evidence="1" id="KW-0812">Transmembrane</keyword>
<protein>
    <recommendedName>
        <fullName evidence="4">Transmembrane protein</fullName>
    </recommendedName>
</protein>
<comment type="caution">
    <text evidence="2">The sequence shown here is derived from an EMBL/GenBank/DDBJ whole genome shotgun (WGS) entry which is preliminary data.</text>
</comment>
<sequence>MHTVKEKERRGNVKRTKACVRKRKIFTFLDENACLRKRKNKIYTFLDENACVRKRKKKIDIFLLLFLILSGSVLHSQMHHASLFTTFELIAGTHSDLFNTAPQTHCFCLQSIQR</sequence>
<proteinExistence type="predicted"/>
<organism evidence="2 3">
    <name type="scientific">Xenoophorus captivus</name>
    <dbReference type="NCBI Taxonomy" id="1517983"/>
    <lineage>
        <taxon>Eukaryota</taxon>
        <taxon>Metazoa</taxon>
        <taxon>Chordata</taxon>
        <taxon>Craniata</taxon>
        <taxon>Vertebrata</taxon>
        <taxon>Euteleostomi</taxon>
        <taxon>Actinopterygii</taxon>
        <taxon>Neopterygii</taxon>
        <taxon>Teleostei</taxon>
        <taxon>Neoteleostei</taxon>
        <taxon>Acanthomorphata</taxon>
        <taxon>Ovalentaria</taxon>
        <taxon>Atherinomorphae</taxon>
        <taxon>Cyprinodontiformes</taxon>
        <taxon>Goodeidae</taxon>
        <taxon>Xenoophorus</taxon>
    </lineage>
</organism>
<evidence type="ECO:0000313" key="3">
    <source>
        <dbReference type="Proteomes" id="UP001434883"/>
    </source>
</evidence>
<gene>
    <name evidence="2" type="ORF">XENOCAPTIV_017331</name>
</gene>
<keyword evidence="3" id="KW-1185">Reference proteome</keyword>
<keyword evidence="1" id="KW-0472">Membrane</keyword>
<evidence type="ECO:0000256" key="1">
    <source>
        <dbReference type="SAM" id="Phobius"/>
    </source>
</evidence>
<keyword evidence="1" id="KW-1133">Transmembrane helix</keyword>
<evidence type="ECO:0000313" key="2">
    <source>
        <dbReference type="EMBL" id="MEQ2216505.1"/>
    </source>
</evidence>